<evidence type="ECO:0000313" key="1">
    <source>
        <dbReference type="EMBL" id="KAI4310338.1"/>
    </source>
</evidence>
<reference evidence="2" key="1">
    <citation type="journal article" date="2023" name="Front. Plant Sci.">
        <title>Chromosomal-level genome assembly of Melastoma candidum provides insights into trichome evolution.</title>
        <authorList>
            <person name="Zhong Y."/>
            <person name="Wu W."/>
            <person name="Sun C."/>
            <person name="Zou P."/>
            <person name="Liu Y."/>
            <person name="Dai S."/>
            <person name="Zhou R."/>
        </authorList>
    </citation>
    <scope>NUCLEOTIDE SEQUENCE [LARGE SCALE GENOMIC DNA]</scope>
</reference>
<dbReference type="Proteomes" id="UP001057402">
    <property type="component" value="Chromosome 11"/>
</dbReference>
<evidence type="ECO:0000313" key="2">
    <source>
        <dbReference type="Proteomes" id="UP001057402"/>
    </source>
</evidence>
<keyword evidence="2" id="KW-1185">Reference proteome</keyword>
<sequence>MLQPKCVKTTKEKGEGDFFWLRFGSGLVLSLRCLSADDDLGNHSVPPGETWGFHFRTTYPGTTLFHCGFKWALADEKMFHVYNDNVDRYVCTRPGDPISASG</sequence>
<accession>A0ACB9LGU4</accession>
<dbReference type="EMBL" id="CM042890">
    <property type="protein sequence ID" value="KAI4310338.1"/>
    <property type="molecule type" value="Genomic_DNA"/>
</dbReference>
<protein>
    <submittedName>
        <fullName evidence="1">Uncharacterized protein</fullName>
    </submittedName>
</protein>
<proteinExistence type="predicted"/>
<organism evidence="1 2">
    <name type="scientific">Melastoma candidum</name>
    <dbReference type="NCBI Taxonomy" id="119954"/>
    <lineage>
        <taxon>Eukaryota</taxon>
        <taxon>Viridiplantae</taxon>
        <taxon>Streptophyta</taxon>
        <taxon>Embryophyta</taxon>
        <taxon>Tracheophyta</taxon>
        <taxon>Spermatophyta</taxon>
        <taxon>Magnoliopsida</taxon>
        <taxon>eudicotyledons</taxon>
        <taxon>Gunneridae</taxon>
        <taxon>Pentapetalae</taxon>
        <taxon>rosids</taxon>
        <taxon>malvids</taxon>
        <taxon>Myrtales</taxon>
        <taxon>Melastomataceae</taxon>
        <taxon>Melastomatoideae</taxon>
        <taxon>Melastomateae</taxon>
        <taxon>Melastoma</taxon>
    </lineage>
</organism>
<name>A0ACB9LGU4_9MYRT</name>
<gene>
    <name evidence="1" type="ORF">MLD38_035322</name>
</gene>
<comment type="caution">
    <text evidence="1">The sequence shown here is derived from an EMBL/GenBank/DDBJ whole genome shotgun (WGS) entry which is preliminary data.</text>
</comment>